<comment type="caution">
    <text evidence="2">The sequence shown here is derived from an EMBL/GenBank/DDBJ whole genome shotgun (WGS) entry which is preliminary data.</text>
</comment>
<feature type="region of interest" description="Disordered" evidence="1">
    <location>
        <begin position="54"/>
        <end position="81"/>
    </location>
</feature>
<feature type="non-terminal residue" evidence="2">
    <location>
        <position position="168"/>
    </location>
</feature>
<proteinExistence type="predicted"/>
<evidence type="ECO:0000256" key="1">
    <source>
        <dbReference type="SAM" id="MobiDB-lite"/>
    </source>
</evidence>
<evidence type="ECO:0000313" key="3">
    <source>
        <dbReference type="Proteomes" id="UP001341840"/>
    </source>
</evidence>
<evidence type="ECO:0000313" key="2">
    <source>
        <dbReference type="EMBL" id="MED6176116.1"/>
    </source>
</evidence>
<name>A0ABU6VR57_9FABA</name>
<protein>
    <submittedName>
        <fullName evidence="2">Uncharacterized protein</fullName>
    </submittedName>
</protein>
<feature type="region of interest" description="Disordered" evidence="1">
    <location>
        <begin position="1"/>
        <end position="36"/>
    </location>
</feature>
<reference evidence="2 3" key="1">
    <citation type="journal article" date="2023" name="Plants (Basel)">
        <title>Bridging the Gap: Combining Genomics and Transcriptomics Approaches to Understand Stylosanthes scabra, an Orphan Legume from the Brazilian Caatinga.</title>
        <authorList>
            <person name="Ferreira-Neto J.R.C."/>
            <person name="da Silva M.D."/>
            <person name="Binneck E."/>
            <person name="de Melo N.F."/>
            <person name="da Silva R.H."/>
            <person name="de Melo A.L.T.M."/>
            <person name="Pandolfi V."/>
            <person name="Bustamante F.O."/>
            <person name="Brasileiro-Vidal A.C."/>
            <person name="Benko-Iseppon A.M."/>
        </authorList>
    </citation>
    <scope>NUCLEOTIDE SEQUENCE [LARGE SCALE GENOMIC DNA]</scope>
    <source>
        <tissue evidence="2">Leaves</tissue>
    </source>
</reference>
<dbReference type="Proteomes" id="UP001341840">
    <property type="component" value="Unassembled WGS sequence"/>
</dbReference>
<feature type="compositionally biased region" description="Acidic residues" evidence="1">
    <location>
        <begin position="1"/>
        <end position="12"/>
    </location>
</feature>
<accession>A0ABU6VR57</accession>
<sequence length="168" mass="18453">MPENDVPSEDCGEVPQRDVLLQQQRRTSQRRHSHDCDEECGRVLAEHLEALTTPILQQKRHTSTTSLQFQPPNAHKSSPSNRICDGATPIDRPLLVVIIDSPHRPPFVCCSWPPPTVAATQCHLIVAAQNPPTCSLVCSSSQRLLCSLPLLVDGLSSLITASARRLLV</sequence>
<dbReference type="EMBL" id="JASCZI010152422">
    <property type="protein sequence ID" value="MED6176116.1"/>
    <property type="molecule type" value="Genomic_DNA"/>
</dbReference>
<feature type="compositionally biased region" description="Polar residues" evidence="1">
    <location>
        <begin position="63"/>
        <end position="81"/>
    </location>
</feature>
<gene>
    <name evidence="2" type="ORF">PIB30_084791</name>
</gene>
<organism evidence="2 3">
    <name type="scientific">Stylosanthes scabra</name>
    <dbReference type="NCBI Taxonomy" id="79078"/>
    <lineage>
        <taxon>Eukaryota</taxon>
        <taxon>Viridiplantae</taxon>
        <taxon>Streptophyta</taxon>
        <taxon>Embryophyta</taxon>
        <taxon>Tracheophyta</taxon>
        <taxon>Spermatophyta</taxon>
        <taxon>Magnoliopsida</taxon>
        <taxon>eudicotyledons</taxon>
        <taxon>Gunneridae</taxon>
        <taxon>Pentapetalae</taxon>
        <taxon>rosids</taxon>
        <taxon>fabids</taxon>
        <taxon>Fabales</taxon>
        <taxon>Fabaceae</taxon>
        <taxon>Papilionoideae</taxon>
        <taxon>50 kb inversion clade</taxon>
        <taxon>dalbergioids sensu lato</taxon>
        <taxon>Dalbergieae</taxon>
        <taxon>Pterocarpus clade</taxon>
        <taxon>Stylosanthes</taxon>
    </lineage>
</organism>
<keyword evidence="3" id="KW-1185">Reference proteome</keyword>